<gene>
    <name evidence="8" type="ORF">I8J30_06875</name>
</gene>
<name>A0ABS5C8U6_9BACL</name>
<dbReference type="Pfam" id="PF16874">
    <property type="entry name" value="Glyco_hydro_36C"/>
    <property type="match status" value="1"/>
</dbReference>
<dbReference type="InterPro" id="IPR031704">
    <property type="entry name" value="Glyco_hydro_36_N"/>
</dbReference>
<protein>
    <recommendedName>
        <fullName evidence="3">alpha-galactosidase</fullName>
        <ecNumber evidence="3">3.2.1.22</ecNumber>
    </recommendedName>
</protein>
<evidence type="ECO:0000256" key="4">
    <source>
        <dbReference type="ARBA" id="ARBA00022801"/>
    </source>
</evidence>
<evidence type="ECO:0000313" key="8">
    <source>
        <dbReference type="EMBL" id="MBP3962426.1"/>
    </source>
</evidence>
<evidence type="ECO:0000256" key="3">
    <source>
        <dbReference type="ARBA" id="ARBA00012755"/>
    </source>
</evidence>
<dbReference type="Gene3D" id="3.20.20.70">
    <property type="entry name" value="Aldolase class I"/>
    <property type="match status" value="1"/>
</dbReference>
<dbReference type="EMBL" id="JAGKSP010000002">
    <property type="protein sequence ID" value="MBP3962426.1"/>
    <property type="molecule type" value="Genomic_DNA"/>
</dbReference>
<accession>A0ABS5C8U6</accession>
<evidence type="ECO:0000259" key="6">
    <source>
        <dbReference type="Pfam" id="PF16874"/>
    </source>
</evidence>
<dbReference type="Proteomes" id="UP000673394">
    <property type="component" value="Unassembled WGS sequence"/>
</dbReference>
<evidence type="ECO:0000259" key="7">
    <source>
        <dbReference type="Pfam" id="PF16875"/>
    </source>
</evidence>
<dbReference type="PANTHER" id="PTHR11452:SF75">
    <property type="entry name" value="ALPHA-GALACTOSIDASE MEL1"/>
    <property type="match status" value="1"/>
</dbReference>
<dbReference type="InterPro" id="IPR002252">
    <property type="entry name" value="Glyco_hydro_36"/>
</dbReference>
<dbReference type="Gene3D" id="2.60.40.1180">
    <property type="entry name" value="Golgi alpha-mannosidase II"/>
    <property type="match status" value="1"/>
</dbReference>
<sequence length="674" mass="75963">MNRIEHVINGTDFAVYVNGLRIDKQTEGLQLVGVDKRAAAEGALHNVSVYRYSDSFDVHIESHVIAYEETTLVERWVSVLNVGADSVTIGRVDSFRLALPEDSWTLMHYKSEWGAEFEPVRMELANEDVILQTRQGRSSKDMHPWMSLIGSGGDLLTVSPMWSGNWILRCEQIGVSDEGAGIVSDEGCSHFEVSGGLNDWEFAKVLQPGETMEGIHVAIAAGSGGELNSTSIPFARVGRKHWYVSNAFSRSLPAEWNHWWSYEDKTINEDVFRVNAAEAAKLGIEICTLDAGWFGPSEAASEWFEHRGDWEMVNTTRFPSGIRALSDYVHSLGMKFGLWCEIEALGKAANLSQRHPSFPARRDGEQLGYLCFGNPEVQEWAFRTLDELIAGYNCQWIKLDFNLDPQAGCSCTDHGHGAGDGLFEHYKGYYRMLDRVRAKQPEVILENCSSGGLRIDLGMLSHTHTTFLSDPDWPEHSLQVFWGATTMLAAEVCLHWSYSEFLWNYEKQQFHPNSPDLKPYQFDYYTRIAMLRGFGISQKLPQMPEWMRERLAFHIGVYQRTVKPFVRSADLYRLTGQPVRGGLGDCWSAFQYSQQGGEEHLLFVFRLPGAEATRSIRMQGLDAAAAYQLTYLSGDSQEESSVRTGEQLMTEGMLFSGLEIEESALLTINRLTVL</sequence>
<comment type="caution">
    <text evidence="8">The sequence shown here is derived from an EMBL/GenBank/DDBJ whole genome shotgun (WGS) entry which is preliminary data.</text>
</comment>
<dbReference type="EC" id="3.2.1.22" evidence="3"/>
<dbReference type="Pfam" id="PF16875">
    <property type="entry name" value="Glyco_hydro_36N"/>
    <property type="match status" value="1"/>
</dbReference>
<comment type="similarity">
    <text evidence="2">Belongs to the glycosyl hydrolase 27 family.</text>
</comment>
<evidence type="ECO:0000313" key="9">
    <source>
        <dbReference type="Proteomes" id="UP000673394"/>
    </source>
</evidence>
<keyword evidence="4 8" id="KW-0378">Hydrolase</keyword>
<dbReference type="Pfam" id="PF02065">
    <property type="entry name" value="Melibiase"/>
    <property type="match status" value="1"/>
</dbReference>
<feature type="domain" description="Glycosyl hydrolase family 36 C-terminal" evidence="6">
    <location>
        <begin position="587"/>
        <end position="655"/>
    </location>
</feature>
<keyword evidence="5 8" id="KW-0326">Glycosidase</keyword>
<dbReference type="Gene3D" id="2.70.98.60">
    <property type="entry name" value="alpha-galactosidase from lactobacil brevis"/>
    <property type="match status" value="1"/>
</dbReference>
<dbReference type="PRINTS" id="PR00743">
    <property type="entry name" value="GLHYDRLASE36"/>
</dbReference>
<organism evidence="8 9">
    <name type="scientific">Paenibacillus lignilyticus</name>
    <dbReference type="NCBI Taxonomy" id="1172615"/>
    <lineage>
        <taxon>Bacteria</taxon>
        <taxon>Bacillati</taxon>
        <taxon>Bacillota</taxon>
        <taxon>Bacilli</taxon>
        <taxon>Bacillales</taxon>
        <taxon>Paenibacillaceae</taxon>
        <taxon>Paenibacillus</taxon>
    </lineage>
</organism>
<dbReference type="InterPro" id="IPR002241">
    <property type="entry name" value="Glyco_hydro_27"/>
</dbReference>
<dbReference type="InterPro" id="IPR013780">
    <property type="entry name" value="Glyco_hydro_b"/>
</dbReference>
<dbReference type="InterPro" id="IPR031705">
    <property type="entry name" value="Glyco_hydro_36_C"/>
</dbReference>
<proteinExistence type="inferred from homology"/>
<evidence type="ECO:0000256" key="5">
    <source>
        <dbReference type="ARBA" id="ARBA00023295"/>
    </source>
</evidence>
<dbReference type="InterPro" id="IPR038417">
    <property type="entry name" value="Alpga-gal_N_sf"/>
</dbReference>
<dbReference type="SUPFAM" id="SSF51445">
    <property type="entry name" value="(Trans)glycosidases"/>
    <property type="match status" value="1"/>
</dbReference>
<dbReference type="PIRSF" id="PIRSF005536">
    <property type="entry name" value="Agal"/>
    <property type="match status" value="1"/>
</dbReference>
<dbReference type="InterPro" id="IPR017853">
    <property type="entry name" value="GH"/>
</dbReference>
<dbReference type="RefSeq" id="WP_210656628.1">
    <property type="nucleotide sequence ID" value="NZ_JAGKSP010000002.1"/>
</dbReference>
<evidence type="ECO:0000256" key="1">
    <source>
        <dbReference type="ARBA" id="ARBA00001255"/>
    </source>
</evidence>
<dbReference type="CDD" id="cd14791">
    <property type="entry name" value="GH36"/>
    <property type="match status" value="1"/>
</dbReference>
<reference evidence="8 9" key="1">
    <citation type="submission" date="2021-04" db="EMBL/GenBank/DDBJ databases">
        <title>Paenibacillus sp. DLE-14 whole genome sequence.</title>
        <authorList>
            <person name="Ham Y.J."/>
        </authorList>
    </citation>
    <scope>NUCLEOTIDE SEQUENCE [LARGE SCALE GENOMIC DNA]</scope>
    <source>
        <strain evidence="8 9">DLE-14</strain>
    </source>
</reference>
<feature type="domain" description="Glycosyl hydrolase family 36 N-terminal" evidence="7">
    <location>
        <begin position="54"/>
        <end position="172"/>
    </location>
</feature>
<dbReference type="GO" id="GO:0004557">
    <property type="term" value="F:alpha-galactosidase activity"/>
    <property type="evidence" value="ECO:0007669"/>
    <property type="project" value="UniProtKB-EC"/>
</dbReference>
<comment type="catalytic activity">
    <reaction evidence="1">
        <text>Hydrolysis of terminal, non-reducing alpha-D-galactose residues in alpha-D-galactosides, including galactose oligosaccharides, galactomannans and galactolipids.</text>
        <dbReference type="EC" id="3.2.1.22"/>
    </reaction>
</comment>
<dbReference type="PANTHER" id="PTHR11452">
    <property type="entry name" value="ALPHA-GALACTOSIDASE/ALPHA-N-ACETYLGALACTOSAMINIDASE"/>
    <property type="match status" value="1"/>
</dbReference>
<evidence type="ECO:0000256" key="2">
    <source>
        <dbReference type="ARBA" id="ARBA00009743"/>
    </source>
</evidence>
<keyword evidence="9" id="KW-1185">Reference proteome</keyword>
<dbReference type="InterPro" id="IPR013785">
    <property type="entry name" value="Aldolase_TIM"/>
</dbReference>